<evidence type="ECO:0008006" key="10">
    <source>
        <dbReference type="Google" id="ProtNLM"/>
    </source>
</evidence>
<keyword evidence="2" id="KW-1003">Cell membrane</keyword>
<keyword evidence="5" id="KW-0472">Membrane</keyword>
<evidence type="ECO:0000256" key="6">
    <source>
        <dbReference type="ARBA" id="ARBA00023170"/>
    </source>
</evidence>
<evidence type="ECO:0000313" key="8">
    <source>
        <dbReference type="EMBL" id="CAH0382878.1"/>
    </source>
</evidence>
<evidence type="ECO:0000256" key="5">
    <source>
        <dbReference type="ARBA" id="ARBA00023136"/>
    </source>
</evidence>
<proteinExistence type="predicted"/>
<keyword evidence="6" id="KW-0675">Receptor</keyword>
<comment type="subcellular location">
    <subcellularLocation>
        <location evidence="1">Cell membrane</location>
        <topology evidence="1">Multi-pass membrane protein</topology>
    </subcellularLocation>
</comment>
<reference evidence="8" key="1">
    <citation type="submission" date="2021-12" db="EMBL/GenBank/DDBJ databases">
        <authorList>
            <person name="King R."/>
        </authorList>
    </citation>
    <scope>NUCLEOTIDE SEQUENCE</scope>
</reference>
<dbReference type="GO" id="GO:0005886">
    <property type="term" value="C:plasma membrane"/>
    <property type="evidence" value="ECO:0007669"/>
    <property type="project" value="UniProtKB-SubCell"/>
</dbReference>
<evidence type="ECO:0000256" key="7">
    <source>
        <dbReference type="ARBA" id="ARBA00023180"/>
    </source>
</evidence>
<dbReference type="InterPro" id="IPR052192">
    <property type="entry name" value="Insect_Ionotropic_Sensory_Rcpt"/>
</dbReference>
<accession>A0A9P0A289</accession>
<keyword evidence="4" id="KW-1133">Transmembrane helix</keyword>
<keyword evidence="7" id="KW-0325">Glycoprotein</keyword>
<keyword evidence="3" id="KW-0812">Transmembrane</keyword>
<evidence type="ECO:0000256" key="3">
    <source>
        <dbReference type="ARBA" id="ARBA00022692"/>
    </source>
</evidence>
<gene>
    <name evidence="8" type="ORF">BEMITA_LOCUS2374</name>
</gene>
<dbReference type="EMBL" id="OU963871">
    <property type="protein sequence ID" value="CAH0382878.1"/>
    <property type="molecule type" value="Genomic_DNA"/>
</dbReference>
<evidence type="ECO:0000313" key="9">
    <source>
        <dbReference type="Proteomes" id="UP001152759"/>
    </source>
</evidence>
<protein>
    <recommendedName>
        <fullName evidence="10">Ionotropic receptor</fullName>
    </recommendedName>
</protein>
<dbReference type="PANTHER" id="PTHR42643:SF38">
    <property type="entry name" value="IONOTROPIC RECEPTOR 100A"/>
    <property type="match status" value="1"/>
</dbReference>
<sequence>MLIIILFARNEIASQSGGHEALNRTTSLPLQICKELVRISKYQQIYIVNLRGDLSVNALIQDLHENSIPIFSISHYSEMSLLSQSQHPKNIIFFLKETNDIFSLILATASQENEITNYPDISANFSDVIFEHDTEKHVPGELPNYCVVYNSAESEQKNGSCDFRVDITPAELDGRSPLTDDLLILTRGLYSHDVWNYENHIVFIVDEQSWRKLNADQKCPGIDTPDTTILTDAEIDSCNLIFLFDLFWRFFRGQRTTICFETYCVWYDRFEGRLDRYEGTTDERYFDFSFRGYRDKKYTVAVTYDDGSLMSTSAFWGATPHIIFEVIRVISRKIGSKENYYNLPEDSIIMSTDDGLRHNVDLIVYESSYGPKASELPRSHHPPIIDSFSYCLLAPRRGFMPQYLVVVKCFSPPVWVATVMAIGTSWFMQWLFQWSQVTHFTRFYSDAEILAYEESPAFLTIYSYLLNGSPPVLLLGKLLTGKVCFLVFTFFSLIVGTVIQSGMTTLLSSYVRYADIETLQELEQSGLYIQTPDTEMLPELLEQSGHASLRDRLTKSKFYYDELFPDPLSELEDTRFREFLPLQNNTSELKATLMKSVDMIMETDAFAARVPYSLLSVKNRIPVDANKENIELHLIDECLVTYPFSYLIVKNSILTEIFDESVHRLLENGVMADSFRADTFETQIYFGYIAERNSGEGSLRPFRKIHQHSYIHAVFFFTKAERLGSGGIERAISGGKSREHK</sequence>
<dbReference type="Proteomes" id="UP001152759">
    <property type="component" value="Chromosome 10"/>
</dbReference>
<evidence type="ECO:0000256" key="4">
    <source>
        <dbReference type="ARBA" id="ARBA00022989"/>
    </source>
</evidence>
<keyword evidence="9" id="KW-1185">Reference proteome</keyword>
<evidence type="ECO:0000256" key="2">
    <source>
        <dbReference type="ARBA" id="ARBA00022475"/>
    </source>
</evidence>
<dbReference type="AlphaFoldDB" id="A0A9P0A289"/>
<organism evidence="8 9">
    <name type="scientific">Bemisia tabaci</name>
    <name type="common">Sweetpotato whitefly</name>
    <name type="synonym">Aleurodes tabaci</name>
    <dbReference type="NCBI Taxonomy" id="7038"/>
    <lineage>
        <taxon>Eukaryota</taxon>
        <taxon>Metazoa</taxon>
        <taxon>Ecdysozoa</taxon>
        <taxon>Arthropoda</taxon>
        <taxon>Hexapoda</taxon>
        <taxon>Insecta</taxon>
        <taxon>Pterygota</taxon>
        <taxon>Neoptera</taxon>
        <taxon>Paraneoptera</taxon>
        <taxon>Hemiptera</taxon>
        <taxon>Sternorrhyncha</taxon>
        <taxon>Aleyrodoidea</taxon>
        <taxon>Aleyrodidae</taxon>
        <taxon>Aleyrodinae</taxon>
        <taxon>Bemisia</taxon>
    </lineage>
</organism>
<evidence type="ECO:0000256" key="1">
    <source>
        <dbReference type="ARBA" id="ARBA00004651"/>
    </source>
</evidence>
<dbReference type="PANTHER" id="PTHR42643">
    <property type="entry name" value="IONOTROPIC RECEPTOR 20A-RELATED"/>
    <property type="match status" value="1"/>
</dbReference>
<name>A0A9P0A289_BEMTA</name>